<comment type="similarity">
    <text evidence="2">Belongs to the NrfD family.</text>
</comment>
<evidence type="ECO:0000256" key="1">
    <source>
        <dbReference type="ARBA" id="ARBA00004651"/>
    </source>
</evidence>
<gene>
    <name evidence="9" type="ORF">AVDCRST_MAG49-1102</name>
</gene>
<dbReference type="InterPro" id="IPR005614">
    <property type="entry name" value="NrfD-like"/>
</dbReference>
<keyword evidence="3" id="KW-1003">Cell membrane</keyword>
<evidence type="ECO:0000256" key="5">
    <source>
        <dbReference type="ARBA" id="ARBA00022989"/>
    </source>
</evidence>
<evidence type="ECO:0000256" key="2">
    <source>
        <dbReference type="ARBA" id="ARBA00008929"/>
    </source>
</evidence>
<dbReference type="AlphaFoldDB" id="A0A6J4U882"/>
<evidence type="ECO:0000256" key="4">
    <source>
        <dbReference type="ARBA" id="ARBA00022692"/>
    </source>
</evidence>
<feature type="transmembrane region" description="Helical" evidence="8">
    <location>
        <begin position="162"/>
        <end position="190"/>
    </location>
</feature>
<name>A0A6J4U882_9BACT</name>
<dbReference type="GO" id="GO:0005886">
    <property type="term" value="C:plasma membrane"/>
    <property type="evidence" value="ECO:0007669"/>
    <property type="project" value="UniProtKB-SubCell"/>
</dbReference>
<protein>
    <submittedName>
        <fullName evidence="9">Formate dehydrogenase O putative subunit</fullName>
    </submittedName>
</protein>
<evidence type="ECO:0000313" key="9">
    <source>
        <dbReference type="EMBL" id="CAA9543547.1"/>
    </source>
</evidence>
<feature type="transmembrane region" description="Helical" evidence="8">
    <location>
        <begin position="196"/>
        <end position="217"/>
    </location>
</feature>
<feature type="transmembrane region" description="Helical" evidence="8">
    <location>
        <begin position="120"/>
        <end position="141"/>
    </location>
</feature>
<keyword evidence="5 8" id="KW-1133">Transmembrane helix</keyword>
<dbReference type="Pfam" id="PF03916">
    <property type="entry name" value="NrfD"/>
    <property type="match status" value="1"/>
</dbReference>
<reference evidence="9" key="1">
    <citation type="submission" date="2020-02" db="EMBL/GenBank/DDBJ databases">
        <authorList>
            <person name="Meier V. D."/>
        </authorList>
    </citation>
    <scope>NUCLEOTIDE SEQUENCE</scope>
    <source>
        <strain evidence="9">AVDCRST_MAG49</strain>
    </source>
</reference>
<dbReference type="Gene3D" id="1.20.1630.10">
    <property type="entry name" value="Formate dehydrogenase/DMSO reductase domain"/>
    <property type="match status" value="1"/>
</dbReference>
<sequence length="347" mass="36819">METFERRWDERRGRGDRGPRTTADEARDSYYGVPAVHGPHWNWLIIVYFFLGGIAGAAYAIAALSHLVGPAEDRRIVRAGRYLSLAALIPSPVLLILDLGRPERFLHMLRVVKLRSPMSVGTWGLTIFGGFSAVSALVQAAEDGLLGGGRLGRTVRAWPARGIGAAGAVPALFVAGYTGVLLAATAVPLWAKNALLMGPLFLSSAVSTATSAIALALAWDRGTGEETRHRLERLERVAMLAELGLLVASRVRLGETARPVTEGRTGALLRYGTVGAGLLLPLALQLARPLGLIRSPRILTTLASLLVLAGGLILRYAAVVGGRAAADDPRATFAYARAERDEGPPAS</sequence>
<proteinExistence type="inferred from homology"/>
<feature type="transmembrane region" description="Helical" evidence="8">
    <location>
        <begin position="82"/>
        <end position="100"/>
    </location>
</feature>
<dbReference type="InterPro" id="IPR052049">
    <property type="entry name" value="Electron_transfer_protein"/>
</dbReference>
<dbReference type="EMBL" id="CADCWG010000066">
    <property type="protein sequence ID" value="CAA9543547.1"/>
    <property type="molecule type" value="Genomic_DNA"/>
</dbReference>
<dbReference type="PANTHER" id="PTHR34856">
    <property type="entry name" value="PROTEIN NRFD"/>
    <property type="match status" value="1"/>
</dbReference>
<keyword evidence="4 8" id="KW-0812">Transmembrane</keyword>
<feature type="region of interest" description="Disordered" evidence="7">
    <location>
        <begin position="1"/>
        <end position="23"/>
    </location>
</feature>
<keyword evidence="6 8" id="KW-0472">Membrane</keyword>
<evidence type="ECO:0000256" key="3">
    <source>
        <dbReference type="ARBA" id="ARBA00022475"/>
    </source>
</evidence>
<comment type="subcellular location">
    <subcellularLocation>
        <location evidence="1">Cell membrane</location>
        <topology evidence="1">Multi-pass membrane protein</topology>
    </subcellularLocation>
</comment>
<feature type="transmembrane region" description="Helical" evidence="8">
    <location>
        <begin position="268"/>
        <end position="286"/>
    </location>
</feature>
<organism evidence="9">
    <name type="scientific">uncultured Thermomicrobiales bacterium</name>
    <dbReference type="NCBI Taxonomy" id="1645740"/>
    <lineage>
        <taxon>Bacteria</taxon>
        <taxon>Pseudomonadati</taxon>
        <taxon>Thermomicrobiota</taxon>
        <taxon>Thermomicrobia</taxon>
        <taxon>Thermomicrobiales</taxon>
        <taxon>environmental samples</taxon>
    </lineage>
</organism>
<accession>A0A6J4U882</accession>
<feature type="transmembrane region" description="Helical" evidence="8">
    <location>
        <begin position="298"/>
        <end position="318"/>
    </location>
</feature>
<evidence type="ECO:0000256" key="8">
    <source>
        <dbReference type="SAM" id="Phobius"/>
    </source>
</evidence>
<evidence type="ECO:0000256" key="6">
    <source>
        <dbReference type="ARBA" id="ARBA00023136"/>
    </source>
</evidence>
<evidence type="ECO:0000256" key="7">
    <source>
        <dbReference type="SAM" id="MobiDB-lite"/>
    </source>
</evidence>
<feature type="transmembrane region" description="Helical" evidence="8">
    <location>
        <begin position="41"/>
        <end position="62"/>
    </location>
</feature>
<dbReference type="PANTHER" id="PTHR34856:SF2">
    <property type="entry name" value="PROTEIN NRFD"/>
    <property type="match status" value="1"/>
</dbReference>